<comment type="caution">
    <text evidence="1">The sequence shown here is derived from an EMBL/GenBank/DDBJ whole genome shotgun (WGS) entry which is preliminary data.</text>
</comment>
<proteinExistence type="predicted"/>
<sequence>MLSGGHNLGTCHKERSGFEGPWTTNLLIFDNSYFNGNSLMERRKVLSSCHQTKPLWRIQYSVLWLKNMLQTRMFFFTDYAEAYLKLSKLGFTDAK</sequence>
<accession>A0ACC0J1R0</accession>
<keyword evidence="1" id="KW-0575">Peroxidase</keyword>
<organism evidence="1 2">
    <name type="scientific">Camellia lanceoleosa</name>
    <dbReference type="NCBI Taxonomy" id="1840588"/>
    <lineage>
        <taxon>Eukaryota</taxon>
        <taxon>Viridiplantae</taxon>
        <taxon>Streptophyta</taxon>
        <taxon>Embryophyta</taxon>
        <taxon>Tracheophyta</taxon>
        <taxon>Spermatophyta</taxon>
        <taxon>Magnoliopsida</taxon>
        <taxon>eudicotyledons</taxon>
        <taxon>Gunneridae</taxon>
        <taxon>Pentapetalae</taxon>
        <taxon>asterids</taxon>
        <taxon>Ericales</taxon>
        <taxon>Theaceae</taxon>
        <taxon>Camellia</taxon>
    </lineage>
</organism>
<reference evidence="1 2" key="1">
    <citation type="journal article" date="2022" name="Plant J.">
        <title>Chromosome-level genome of Camellia lanceoleosa provides a valuable resource for understanding genome evolution and self-incompatibility.</title>
        <authorList>
            <person name="Gong W."/>
            <person name="Xiao S."/>
            <person name="Wang L."/>
            <person name="Liao Z."/>
            <person name="Chang Y."/>
            <person name="Mo W."/>
            <person name="Hu G."/>
            <person name="Li W."/>
            <person name="Zhao G."/>
            <person name="Zhu H."/>
            <person name="Hu X."/>
            <person name="Ji K."/>
            <person name="Xiang X."/>
            <person name="Song Q."/>
            <person name="Yuan D."/>
            <person name="Jin S."/>
            <person name="Zhang L."/>
        </authorList>
    </citation>
    <scope>NUCLEOTIDE SEQUENCE [LARGE SCALE GENOMIC DNA]</scope>
    <source>
        <strain evidence="1">SQ_2022a</strain>
    </source>
</reference>
<dbReference type="Proteomes" id="UP001060215">
    <property type="component" value="Chromosome 1"/>
</dbReference>
<keyword evidence="2" id="KW-1185">Reference proteome</keyword>
<keyword evidence="1" id="KW-0560">Oxidoreductase</keyword>
<evidence type="ECO:0000313" key="2">
    <source>
        <dbReference type="Proteomes" id="UP001060215"/>
    </source>
</evidence>
<protein>
    <submittedName>
        <fullName evidence="1">L-ascorbate peroxidase, cytosolic</fullName>
    </submittedName>
</protein>
<dbReference type="EMBL" id="CM045758">
    <property type="protein sequence ID" value="KAI8032132.1"/>
    <property type="molecule type" value="Genomic_DNA"/>
</dbReference>
<name>A0ACC0J1R0_9ERIC</name>
<gene>
    <name evidence="1" type="ORF">LOK49_LG01G03993</name>
</gene>
<evidence type="ECO:0000313" key="1">
    <source>
        <dbReference type="EMBL" id="KAI8032132.1"/>
    </source>
</evidence>